<dbReference type="InterPro" id="IPR036397">
    <property type="entry name" value="RNaseH_sf"/>
</dbReference>
<reference evidence="10" key="2">
    <citation type="submission" date="2011-09" db="EMBL/GenBank/DDBJ databases">
        <title>Sequence assembly of the Felis catus genome version 6.2.</title>
        <authorList>
            <person name="Hillier L.W."/>
            <person name="Warren W."/>
            <person name="Obrien S."/>
            <person name="Wilson R.K."/>
        </authorList>
    </citation>
    <scope>NUCLEOTIDE SEQUENCE [LARGE SCALE GENOMIC DNA]</scope>
    <source>
        <strain evidence="10">Abyssinian</strain>
    </source>
</reference>
<reference evidence="11" key="3">
    <citation type="submission" date="2021-02" db="EMBL/GenBank/DDBJ databases">
        <title>Safari Cat Assemblies.</title>
        <authorList>
            <person name="Bredemeyer K.R."/>
            <person name="Murphy W.J."/>
        </authorList>
    </citation>
    <scope>NUCLEOTIDE SEQUENCE [LARGE SCALE GENOMIC DNA]</scope>
</reference>
<organism evidence="10 11">
    <name type="scientific">Felis catus</name>
    <name type="common">Cat</name>
    <name type="synonym">Felis silvestris catus</name>
    <dbReference type="NCBI Taxonomy" id="9685"/>
    <lineage>
        <taxon>Eukaryota</taxon>
        <taxon>Metazoa</taxon>
        <taxon>Chordata</taxon>
        <taxon>Craniata</taxon>
        <taxon>Vertebrata</taxon>
        <taxon>Euteleostomi</taxon>
        <taxon>Mammalia</taxon>
        <taxon>Eutheria</taxon>
        <taxon>Laurasiatheria</taxon>
        <taxon>Carnivora</taxon>
        <taxon>Feliformia</taxon>
        <taxon>Felidae</taxon>
        <taxon>Felinae</taxon>
        <taxon>Felis</taxon>
    </lineage>
</organism>
<evidence type="ECO:0008006" key="12">
    <source>
        <dbReference type="Google" id="ProtNLM"/>
    </source>
</evidence>
<evidence type="ECO:0000256" key="1">
    <source>
        <dbReference type="ARBA" id="ARBA00010879"/>
    </source>
</evidence>
<sequence>MANSSTLCQEFVARAITPFRQSFPHVYCIHYVDELLLAAETEELLQEAFISLQRCLKAYNLIVAPEKVQREAPFEYLGYLISKSTVRPQKVSIRTGHLTTLNDFQKLLGDINWIRNTLGVTTEQLLPLFNILKGDSSPASPRSLTQEAKEAMRHIEQAIQQAQVTRIDPSQPLYLTILKPQVIPFAILWQSHGPLEWLHLALHSLHVINPLLSMVCLLVIRGRFRAVQLFGHDPECIACAFLTQKLVDAAFAQSIKWQLALANFTGQIKFHLPSDSLIQGFNLIDILPYNPIVCQPIEDAASIFVDASKEGKIAVYYVTSQHKNLTTLNYTTKSVQRAELYAVQVALKTYPESINVYSDSQYVVKAVLQLPTAFILTADEELYHLFHAIQKLLNSRHSPIYISHIRAHTDLPGPLVAGNQIADAATHLLQALPITTPLETAKRSHDNFHQNTAVLRREFKISHEAAKLLNSAASVRNSSHSQSMPLIPEVFGPMTCGKWTSPNIYLLGNCNIYMCRRYLLRLYTCFSPLRRSIC</sequence>
<dbReference type="Ensembl" id="ENSFCTT00005022897.1">
    <property type="protein sequence ID" value="ENSFCTP00005014929.1"/>
    <property type="gene ID" value="ENSFCTG00005008204.1"/>
</dbReference>
<protein>
    <recommendedName>
        <fullName evidence="12">Reverse transcriptase domain-containing protein</fullName>
    </recommendedName>
</protein>
<comment type="similarity">
    <text evidence="1">Belongs to the beta type-B retroviral polymerase family. HERV class-II K(HML-2) pol subfamily.</text>
</comment>
<dbReference type="Ensembl" id="ENSFCTT00005022899.1">
    <property type="protein sequence ID" value="ENSFCTP00005014931.1"/>
    <property type="gene ID" value="ENSFCTG00005008204.1"/>
</dbReference>
<feature type="domain" description="RNase H type-1" evidence="9">
    <location>
        <begin position="297"/>
        <end position="431"/>
    </location>
</feature>
<proteinExistence type="inferred from homology"/>
<name>A0ABI7WXB1_FELCA</name>
<dbReference type="Proteomes" id="UP000823872">
    <property type="component" value="Chromosome F1"/>
</dbReference>
<dbReference type="Gene3D" id="3.30.420.10">
    <property type="entry name" value="Ribonuclease H-like superfamily/Ribonuclease H"/>
    <property type="match status" value="1"/>
</dbReference>
<keyword evidence="6" id="KW-0378">Hydrolase</keyword>
<dbReference type="Ensembl" id="ENSFCTT00005022884.1">
    <property type="protein sequence ID" value="ENSFCTP00005014920.1"/>
    <property type="gene ID" value="ENSFCTG00005008204.1"/>
</dbReference>
<dbReference type="Ensembl" id="ENSFCTT00005022864.1">
    <property type="protein sequence ID" value="ENSFCTP00005014904.1"/>
    <property type="gene ID" value="ENSFCTG00005008204.1"/>
</dbReference>
<keyword evidence="3" id="KW-0548">Nucleotidyltransferase</keyword>
<reference evidence="10" key="1">
    <citation type="journal article" date="2007" name="Genome Res.">
        <title>Initial sequence and comparative analysis of the cat genome.</title>
        <authorList>
            <person name="Pontius J.U."/>
            <person name="Mullikin J.C."/>
            <person name="Smith D.R."/>
            <person name="Lindblad-Toh K."/>
            <person name="Gnerre S."/>
            <person name="Clamp M."/>
            <person name="Chang J."/>
            <person name="Stephens R."/>
            <person name="Neelam B."/>
            <person name="Volfovsky N."/>
            <person name="Schaffer A.A."/>
            <person name="Agarwala R."/>
            <person name="Narfstrom K."/>
            <person name="Murphy W.J."/>
            <person name="Giger U."/>
            <person name="Roca A.L."/>
            <person name="Antunes A."/>
            <person name="Menotti-Raymond M."/>
            <person name="Yuhki N."/>
            <person name="Pecon-Slattery J."/>
            <person name="Johnson W.E."/>
            <person name="Bourque G."/>
            <person name="Tesler G."/>
            <person name="O'Brien S.J."/>
        </authorList>
    </citation>
    <scope>NUCLEOTIDE SEQUENCE [LARGE SCALE GENOMIC DNA]</scope>
    <source>
        <strain evidence="10">Abyssinian</strain>
    </source>
</reference>
<dbReference type="PROSITE" id="PS50878">
    <property type="entry name" value="RT_POL"/>
    <property type="match status" value="1"/>
</dbReference>
<dbReference type="Gene3D" id="1.10.10.200">
    <property type="match status" value="1"/>
</dbReference>
<accession>A0ABI7WXB1</accession>
<dbReference type="InterPro" id="IPR010661">
    <property type="entry name" value="RVT_thumb"/>
</dbReference>
<dbReference type="Pfam" id="PF06817">
    <property type="entry name" value="RVT_thumb"/>
    <property type="match status" value="1"/>
</dbReference>
<dbReference type="PANTHER" id="PTHR41694">
    <property type="entry name" value="ENDOGENOUS RETROVIRUS GROUP K MEMBER POL PROTEIN"/>
    <property type="match status" value="1"/>
</dbReference>
<dbReference type="InterPro" id="IPR043502">
    <property type="entry name" value="DNA/RNA_pol_sf"/>
</dbReference>
<keyword evidence="5" id="KW-0255">Endonuclease</keyword>
<dbReference type="Pfam" id="PF00075">
    <property type="entry name" value="RNase_H"/>
    <property type="match status" value="1"/>
</dbReference>
<evidence type="ECO:0000256" key="4">
    <source>
        <dbReference type="ARBA" id="ARBA00022722"/>
    </source>
</evidence>
<dbReference type="InterPro" id="IPR012337">
    <property type="entry name" value="RNaseH-like_sf"/>
</dbReference>
<dbReference type="SUPFAM" id="SSF46919">
    <property type="entry name" value="N-terminal Zn binding domain of HIV integrase"/>
    <property type="match status" value="1"/>
</dbReference>
<dbReference type="Gene3D" id="3.30.70.270">
    <property type="match status" value="2"/>
</dbReference>
<evidence type="ECO:0000313" key="10">
    <source>
        <dbReference type="Ensembl" id="ENSFCTP00005014924.1"/>
    </source>
</evidence>
<evidence type="ECO:0000313" key="11">
    <source>
        <dbReference type="Proteomes" id="UP000823872"/>
    </source>
</evidence>
<dbReference type="SUPFAM" id="SSF56672">
    <property type="entry name" value="DNA/RNA polymerases"/>
    <property type="match status" value="1"/>
</dbReference>
<dbReference type="PANTHER" id="PTHR41694:SF3">
    <property type="entry name" value="RNA-DIRECTED DNA POLYMERASE-RELATED"/>
    <property type="match status" value="1"/>
</dbReference>
<feature type="domain" description="Reverse transcriptase" evidence="8">
    <location>
        <begin position="1"/>
        <end position="81"/>
    </location>
</feature>
<dbReference type="GeneTree" id="ENSGT00670000098165"/>
<evidence type="ECO:0000256" key="5">
    <source>
        <dbReference type="ARBA" id="ARBA00022759"/>
    </source>
</evidence>
<reference evidence="10" key="4">
    <citation type="submission" date="2025-05" db="UniProtKB">
        <authorList>
            <consortium name="Ensembl"/>
        </authorList>
    </citation>
    <scope>IDENTIFICATION</scope>
    <source>
        <strain evidence="10">breed Abyssinian</strain>
    </source>
</reference>
<keyword evidence="4" id="KW-0540">Nuclease</keyword>
<evidence type="ECO:0000256" key="7">
    <source>
        <dbReference type="ARBA" id="ARBA00022918"/>
    </source>
</evidence>
<dbReference type="InterPro" id="IPR043128">
    <property type="entry name" value="Rev_trsase/Diguanyl_cyclase"/>
</dbReference>
<evidence type="ECO:0000259" key="8">
    <source>
        <dbReference type="PROSITE" id="PS50878"/>
    </source>
</evidence>
<evidence type="ECO:0000259" key="9">
    <source>
        <dbReference type="PROSITE" id="PS50879"/>
    </source>
</evidence>
<dbReference type="Ensembl" id="ENSFCTT00005022890.1">
    <property type="protein sequence ID" value="ENSFCTP00005014924.1"/>
    <property type="gene ID" value="ENSFCTG00005008204.1"/>
</dbReference>
<dbReference type="PROSITE" id="PS50879">
    <property type="entry name" value="RNASE_H_1"/>
    <property type="match status" value="1"/>
</dbReference>
<keyword evidence="11" id="KW-1185">Reference proteome</keyword>
<dbReference type="Pfam" id="PF00078">
    <property type="entry name" value="RVT_1"/>
    <property type="match status" value="1"/>
</dbReference>
<keyword evidence="2" id="KW-0808">Transferase</keyword>
<evidence type="ECO:0000256" key="6">
    <source>
        <dbReference type="ARBA" id="ARBA00022801"/>
    </source>
</evidence>
<evidence type="ECO:0000256" key="2">
    <source>
        <dbReference type="ARBA" id="ARBA00022679"/>
    </source>
</evidence>
<dbReference type="InterPro" id="IPR000477">
    <property type="entry name" value="RT_dom"/>
</dbReference>
<dbReference type="InterPro" id="IPR002156">
    <property type="entry name" value="RNaseH_domain"/>
</dbReference>
<keyword evidence="7" id="KW-0695">RNA-directed DNA polymerase</keyword>
<dbReference type="InterPro" id="IPR017856">
    <property type="entry name" value="Integrase-like_N"/>
</dbReference>
<evidence type="ECO:0000256" key="3">
    <source>
        <dbReference type="ARBA" id="ARBA00022695"/>
    </source>
</evidence>
<dbReference type="SUPFAM" id="SSF53098">
    <property type="entry name" value="Ribonuclease H-like"/>
    <property type="match status" value="1"/>
</dbReference>